<protein>
    <submittedName>
        <fullName evidence="4">Transcriptional regulator</fullName>
    </submittedName>
</protein>
<evidence type="ECO:0000313" key="4">
    <source>
        <dbReference type="EMBL" id="EEQ65354.2"/>
    </source>
</evidence>
<dbReference type="PROSITE" id="PS50977">
    <property type="entry name" value="HTH_TETR_2"/>
    <property type="match status" value="1"/>
</dbReference>
<dbReference type="GO" id="GO:0003677">
    <property type="term" value="F:DNA binding"/>
    <property type="evidence" value="ECO:0007669"/>
    <property type="project" value="UniProtKB-UniRule"/>
</dbReference>
<feature type="DNA-binding region" description="H-T-H motif" evidence="2">
    <location>
        <begin position="50"/>
        <end position="69"/>
    </location>
</feature>
<dbReference type="InterPro" id="IPR036271">
    <property type="entry name" value="Tet_transcr_reg_TetR-rel_C_sf"/>
</dbReference>
<dbReference type="Pfam" id="PF00440">
    <property type="entry name" value="TetR_N"/>
    <property type="match status" value="1"/>
</dbReference>
<gene>
    <name evidence="4" type="ORF">LBPG_00803</name>
</gene>
<name>A0A826HP20_LACPA</name>
<dbReference type="Proteomes" id="UP000015927">
    <property type="component" value="Chromosome"/>
</dbReference>
<dbReference type="KEGG" id="lpi:LBPG_00803"/>
<dbReference type="InterPro" id="IPR001647">
    <property type="entry name" value="HTH_TetR"/>
</dbReference>
<accession>A0A826HP20</accession>
<evidence type="ECO:0000313" key="5">
    <source>
        <dbReference type="Proteomes" id="UP000015927"/>
    </source>
</evidence>
<feature type="domain" description="HTH tetR-type" evidence="3">
    <location>
        <begin position="27"/>
        <end position="87"/>
    </location>
</feature>
<evidence type="ECO:0000256" key="1">
    <source>
        <dbReference type="ARBA" id="ARBA00023125"/>
    </source>
</evidence>
<sequence>MKGSYLAMRTRNITDLFSMSLAESNLSAKQQAVLKASLALFANRGFDRTSTKEIAEAAHVSEGTVYKQFKTKDGILQALLAPMIRQVMPHALTEFVDEVGEQDLPDLHTFLTFIVHDRMQFAIANQAQLRVLAATVLRDAALGRELAEQFNNELSEKATRLYAAYQAKGELVDWPFTRVLRAIFGAVLSYLLPMIIGEQADFDLETAVQEAVEFLERGLHA</sequence>
<dbReference type="GO" id="GO:0006355">
    <property type="term" value="P:regulation of DNA-templated transcription"/>
    <property type="evidence" value="ECO:0007669"/>
    <property type="project" value="UniProtKB-ARBA"/>
</dbReference>
<dbReference type="SUPFAM" id="SSF48498">
    <property type="entry name" value="Tetracyclin repressor-like, C-terminal domain"/>
    <property type="match status" value="1"/>
</dbReference>
<dbReference type="PRINTS" id="PR00455">
    <property type="entry name" value="HTHTETR"/>
</dbReference>
<evidence type="ECO:0000259" key="3">
    <source>
        <dbReference type="PROSITE" id="PS50977"/>
    </source>
</evidence>
<dbReference type="PANTHER" id="PTHR30055:SF222">
    <property type="entry name" value="REGULATORY PROTEIN"/>
    <property type="match status" value="1"/>
</dbReference>
<keyword evidence="1 2" id="KW-0238">DNA-binding</keyword>
<reference evidence="4 5" key="1">
    <citation type="submission" date="2010-12" db="EMBL/GenBank/DDBJ databases">
        <title>The Genome Sequence of Lactobacillus paracasei subsp. paracasei strain 8700:2.</title>
        <authorList>
            <consortium name="The Broad Institute Genome Sequencing Platform"/>
            <person name="Ward D."/>
            <person name="Earl A."/>
            <person name="Feldgarden M."/>
            <person name="Young S.K."/>
            <person name="Gargeya S."/>
            <person name="Zeng Q."/>
            <person name="Alvarado L."/>
            <person name="Berlin A."/>
            <person name="Bochicchio J."/>
            <person name="Chapman S.B."/>
            <person name="Chen Z."/>
            <person name="Freedman E."/>
            <person name="Gellesch M."/>
            <person name="Goldberg J."/>
            <person name="Griggs A."/>
            <person name="Gujja S."/>
            <person name="Heilman E."/>
            <person name="Heiman D."/>
            <person name="Howarth C."/>
            <person name="Mehta T."/>
            <person name="Neiman D."/>
            <person name="Pearson M."/>
            <person name="Roberts A."/>
            <person name="Saif S."/>
            <person name="Shea T."/>
            <person name="Shenoy N."/>
            <person name="Sisk P."/>
            <person name="Stolte C."/>
            <person name="Sykes S."/>
            <person name="White J."/>
            <person name="Yandava C."/>
            <person name="Saulnier D."/>
            <person name="Haas B."/>
            <person name="Nusbaum C."/>
            <person name="Birren B."/>
        </authorList>
    </citation>
    <scope>NUCLEOTIDE SEQUENCE [LARGE SCALE GENOMIC DNA]</scope>
    <source>
        <strain evidence="4 5">8700:2</strain>
    </source>
</reference>
<dbReference type="PANTHER" id="PTHR30055">
    <property type="entry name" value="HTH-TYPE TRANSCRIPTIONAL REGULATOR RUTR"/>
    <property type="match status" value="1"/>
</dbReference>
<proteinExistence type="predicted"/>
<dbReference type="InterPro" id="IPR009057">
    <property type="entry name" value="Homeodomain-like_sf"/>
</dbReference>
<organism evidence="4 5">
    <name type="scientific">Lacticaseibacillus paracasei subsp. paracasei 8700:2</name>
    <dbReference type="NCBI Taxonomy" id="537973"/>
    <lineage>
        <taxon>Bacteria</taxon>
        <taxon>Bacillati</taxon>
        <taxon>Bacillota</taxon>
        <taxon>Bacilli</taxon>
        <taxon>Lactobacillales</taxon>
        <taxon>Lactobacillaceae</taxon>
        <taxon>Lacticaseibacillus</taxon>
    </lineage>
</organism>
<dbReference type="AlphaFoldDB" id="A0A826HP20"/>
<evidence type="ECO:0000256" key="2">
    <source>
        <dbReference type="PROSITE-ProRule" id="PRU00335"/>
    </source>
</evidence>
<dbReference type="InterPro" id="IPR050109">
    <property type="entry name" value="HTH-type_TetR-like_transc_reg"/>
</dbReference>
<dbReference type="Gene3D" id="1.10.357.10">
    <property type="entry name" value="Tetracycline Repressor, domain 2"/>
    <property type="match status" value="1"/>
</dbReference>
<dbReference type="SUPFAM" id="SSF46689">
    <property type="entry name" value="Homeodomain-like"/>
    <property type="match status" value="1"/>
</dbReference>
<dbReference type="EMBL" id="CP002391">
    <property type="protein sequence ID" value="EEQ65354.2"/>
    <property type="molecule type" value="Genomic_DNA"/>
</dbReference>